<sequence>MFFRASSIILFALFRASRSHAGYSKKTRTLIPGRTRHRLSSASSHCAFFSPFSLKKTPSCCCCSSPLRPMNDRNGTPPYLPFSLFPPVLLYGSHESHQTLICIQN</sequence>
<dbReference type="VEuPathDB" id="TriTrypDB:LpyrH10_09_1060"/>
<dbReference type="Proteomes" id="UP000037923">
    <property type="component" value="Unassembled WGS sequence"/>
</dbReference>
<evidence type="ECO:0000313" key="2">
    <source>
        <dbReference type="EMBL" id="KPA79959.1"/>
    </source>
</evidence>
<keyword evidence="1" id="KW-0732">Signal</keyword>
<protein>
    <recommendedName>
        <fullName evidence="4">Secreted protein</fullName>
    </recommendedName>
</protein>
<dbReference type="EMBL" id="LGTL01000009">
    <property type="protein sequence ID" value="KPA79959.1"/>
    <property type="molecule type" value="Genomic_DNA"/>
</dbReference>
<keyword evidence="3" id="KW-1185">Reference proteome</keyword>
<organism evidence="2 3">
    <name type="scientific">Leptomonas pyrrhocoris</name>
    <name type="common">Firebug parasite</name>
    <dbReference type="NCBI Taxonomy" id="157538"/>
    <lineage>
        <taxon>Eukaryota</taxon>
        <taxon>Discoba</taxon>
        <taxon>Euglenozoa</taxon>
        <taxon>Kinetoplastea</taxon>
        <taxon>Metakinetoplastina</taxon>
        <taxon>Trypanosomatida</taxon>
        <taxon>Trypanosomatidae</taxon>
        <taxon>Leishmaniinae</taxon>
        <taxon>Leptomonas</taxon>
    </lineage>
</organism>
<reference evidence="2 3" key="1">
    <citation type="submission" date="2015-07" db="EMBL/GenBank/DDBJ databases">
        <title>High-quality genome of monoxenous trypanosomatid Leptomonas pyrrhocoris.</title>
        <authorList>
            <person name="Flegontov P."/>
            <person name="Butenko A."/>
            <person name="Firsov S."/>
            <person name="Vlcek C."/>
            <person name="Logacheva M.D."/>
            <person name="Field M."/>
            <person name="Filatov D."/>
            <person name="Flegontova O."/>
            <person name="Gerasimov E."/>
            <person name="Jackson A.P."/>
            <person name="Kelly S."/>
            <person name="Opperdoes F."/>
            <person name="O'Reilly A."/>
            <person name="Votypka J."/>
            <person name="Yurchenko V."/>
            <person name="Lukes J."/>
        </authorList>
    </citation>
    <scope>NUCLEOTIDE SEQUENCE [LARGE SCALE GENOMIC DNA]</scope>
    <source>
        <strain evidence="2">H10</strain>
    </source>
</reference>
<feature type="signal peptide" evidence="1">
    <location>
        <begin position="1"/>
        <end position="21"/>
    </location>
</feature>
<dbReference type="RefSeq" id="XP_015658398.1">
    <property type="nucleotide sequence ID" value="XM_015802882.1"/>
</dbReference>
<comment type="caution">
    <text evidence="2">The sequence shown here is derived from an EMBL/GenBank/DDBJ whole genome shotgun (WGS) entry which is preliminary data.</text>
</comment>
<name>A0A0M9G0Y9_LEPPY</name>
<feature type="chain" id="PRO_5005836022" description="Secreted protein" evidence="1">
    <location>
        <begin position="22"/>
        <end position="105"/>
    </location>
</feature>
<gene>
    <name evidence="2" type="ORF">ABB37_05006</name>
</gene>
<dbReference type="AlphaFoldDB" id="A0A0M9G0Y9"/>
<accession>A0A0M9G0Y9</accession>
<evidence type="ECO:0008006" key="4">
    <source>
        <dbReference type="Google" id="ProtNLM"/>
    </source>
</evidence>
<evidence type="ECO:0000313" key="3">
    <source>
        <dbReference type="Proteomes" id="UP000037923"/>
    </source>
</evidence>
<proteinExistence type="predicted"/>
<evidence type="ECO:0000256" key="1">
    <source>
        <dbReference type="SAM" id="SignalP"/>
    </source>
</evidence>
<dbReference type="GeneID" id="26905297"/>